<reference evidence="2 3" key="1">
    <citation type="journal article" date="2021" name="Sci. Rep.">
        <title>Genome sequencing of the multicellular alga Astrephomene provides insights into convergent evolution of germ-soma differentiation.</title>
        <authorList>
            <person name="Yamashita S."/>
            <person name="Yamamoto K."/>
            <person name="Matsuzaki R."/>
            <person name="Suzuki S."/>
            <person name="Yamaguchi H."/>
            <person name="Hirooka S."/>
            <person name="Minakuchi Y."/>
            <person name="Miyagishima S."/>
            <person name="Kawachi M."/>
            <person name="Toyoda A."/>
            <person name="Nozaki H."/>
        </authorList>
    </citation>
    <scope>NUCLEOTIDE SEQUENCE [LARGE SCALE GENOMIC DNA]</scope>
    <source>
        <strain evidence="2 3">NIES-4017</strain>
    </source>
</reference>
<feature type="compositionally biased region" description="Low complexity" evidence="1">
    <location>
        <begin position="322"/>
        <end position="335"/>
    </location>
</feature>
<dbReference type="AlphaFoldDB" id="A0AAD3DWG9"/>
<evidence type="ECO:0000313" key="2">
    <source>
        <dbReference type="EMBL" id="GFR47056.1"/>
    </source>
</evidence>
<dbReference type="Proteomes" id="UP001054857">
    <property type="component" value="Unassembled WGS sequence"/>
</dbReference>
<sequence length="543" mass="60029">MVTFWATPPDILESRDESSISQADAYLPCTPDGSAYSSQYLVTGQTYRRPTFGALSRQQDSSRQQISLVFSKRRRLAGSIGDAPAVLRAITAETVVAFPARESIHHLLGASSQPNNIAYHSDVPETHWSTSCCGPDAETSSTVCRGQQLCPTLINNLTKPWAQDGSSELGKCGMGPHQATLPVKHAASTPAESANPCALAVLQHHQDKKQPQLSFLHHQSGPRHVNPYQQQPCQQPQHELLQHRQPFQAPHHPAAIPFTLAPGWADNQQLYDRQSAAGLQLADSSWGSSSALAWPSHQPTASPSPQPLWTSHLAPTAKRPRPCSSLSSQPPQLLRTTVPQEPSLYLPSVPQHHQQQQQSPLRPHHHQQQQQTSWLLFAPTTPPRCLDHPAPAACCPQDYILQLSHAFHMRPETTARLALHIWNRVQPMVQLVISVRHESFFTRHHQQQQELLLLPTGPIAQPAAAAVKARALLSEQIYAVAALWLAAKLEERRRELPSSRLLAGAARTLPGVLAAAELRVLQWCEWAPYWGFVPDESHLLVDL</sequence>
<name>A0AAD3DWG9_9CHLO</name>
<gene>
    <name evidence="2" type="ORF">Agub_g8741</name>
</gene>
<feature type="region of interest" description="Disordered" evidence="1">
    <location>
        <begin position="217"/>
        <end position="238"/>
    </location>
</feature>
<evidence type="ECO:0000256" key="1">
    <source>
        <dbReference type="SAM" id="MobiDB-lite"/>
    </source>
</evidence>
<comment type="caution">
    <text evidence="2">The sequence shown here is derived from an EMBL/GenBank/DDBJ whole genome shotgun (WGS) entry which is preliminary data.</text>
</comment>
<keyword evidence="3" id="KW-1185">Reference proteome</keyword>
<feature type="compositionally biased region" description="Low complexity" evidence="1">
    <location>
        <begin position="350"/>
        <end position="361"/>
    </location>
</feature>
<feature type="compositionally biased region" description="Low complexity" evidence="1">
    <location>
        <begin position="229"/>
        <end position="238"/>
    </location>
</feature>
<accession>A0AAD3DWG9</accession>
<feature type="region of interest" description="Disordered" evidence="1">
    <location>
        <begin position="287"/>
        <end position="371"/>
    </location>
</feature>
<proteinExistence type="predicted"/>
<organism evidence="2 3">
    <name type="scientific">Astrephomene gubernaculifera</name>
    <dbReference type="NCBI Taxonomy" id="47775"/>
    <lineage>
        <taxon>Eukaryota</taxon>
        <taxon>Viridiplantae</taxon>
        <taxon>Chlorophyta</taxon>
        <taxon>core chlorophytes</taxon>
        <taxon>Chlorophyceae</taxon>
        <taxon>CS clade</taxon>
        <taxon>Chlamydomonadales</taxon>
        <taxon>Astrephomenaceae</taxon>
        <taxon>Astrephomene</taxon>
    </lineage>
</organism>
<dbReference type="EMBL" id="BMAR01000016">
    <property type="protein sequence ID" value="GFR47056.1"/>
    <property type="molecule type" value="Genomic_DNA"/>
</dbReference>
<protein>
    <submittedName>
        <fullName evidence="2">Uncharacterized protein</fullName>
    </submittedName>
</protein>
<feature type="compositionally biased region" description="Polar residues" evidence="1">
    <location>
        <begin position="287"/>
        <end position="309"/>
    </location>
</feature>
<evidence type="ECO:0000313" key="3">
    <source>
        <dbReference type="Proteomes" id="UP001054857"/>
    </source>
</evidence>